<name>A0ABU0HBC3_9HYPH</name>
<evidence type="ECO:0000313" key="2">
    <source>
        <dbReference type="Proteomes" id="UP001241603"/>
    </source>
</evidence>
<gene>
    <name evidence="1" type="ORF">QO014_003186</name>
</gene>
<reference evidence="1 2" key="1">
    <citation type="submission" date="2023-07" db="EMBL/GenBank/DDBJ databases">
        <title>Genomic Encyclopedia of Type Strains, Phase IV (KMG-IV): sequencing the most valuable type-strain genomes for metagenomic binning, comparative biology and taxonomic classification.</title>
        <authorList>
            <person name="Goeker M."/>
        </authorList>
    </citation>
    <scope>NUCLEOTIDE SEQUENCE [LARGE SCALE GENOMIC DNA]</scope>
    <source>
        <strain evidence="1 2">B6-8</strain>
    </source>
</reference>
<comment type="caution">
    <text evidence="1">The sequence shown here is derived from an EMBL/GenBank/DDBJ whole genome shotgun (WGS) entry which is preliminary data.</text>
</comment>
<dbReference type="RefSeq" id="WP_266349680.1">
    <property type="nucleotide sequence ID" value="NZ_JAPKNG010000004.1"/>
</dbReference>
<organism evidence="1 2">
    <name type="scientific">Kaistia dalseonensis</name>
    <dbReference type="NCBI Taxonomy" id="410840"/>
    <lineage>
        <taxon>Bacteria</taxon>
        <taxon>Pseudomonadati</taxon>
        <taxon>Pseudomonadota</taxon>
        <taxon>Alphaproteobacteria</taxon>
        <taxon>Hyphomicrobiales</taxon>
        <taxon>Kaistiaceae</taxon>
        <taxon>Kaistia</taxon>
    </lineage>
</organism>
<protein>
    <submittedName>
        <fullName evidence="1">Uncharacterized protein</fullName>
    </submittedName>
</protein>
<dbReference type="Proteomes" id="UP001241603">
    <property type="component" value="Unassembled WGS sequence"/>
</dbReference>
<evidence type="ECO:0000313" key="1">
    <source>
        <dbReference type="EMBL" id="MDQ0438791.1"/>
    </source>
</evidence>
<keyword evidence="2" id="KW-1185">Reference proteome</keyword>
<proteinExistence type="predicted"/>
<accession>A0ABU0HBC3</accession>
<sequence length="75" mass="7526">MIEPGAIVRREAAAIAKIGAAFASLGIPIDVGAAIRAGISLPDFALLVVADAVAALEGEEISPEVAAFLETAHTD</sequence>
<dbReference type="EMBL" id="JAUSVO010000004">
    <property type="protein sequence ID" value="MDQ0438791.1"/>
    <property type="molecule type" value="Genomic_DNA"/>
</dbReference>